<dbReference type="RefSeq" id="WP_359788078.1">
    <property type="nucleotide sequence ID" value="NZ_JBEYBN010000013.1"/>
</dbReference>
<keyword evidence="5" id="KW-1185">Reference proteome</keyword>
<dbReference type="CDD" id="cd16936">
    <property type="entry name" value="HATPase_RsbW-like"/>
    <property type="match status" value="1"/>
</dbReference>
<accession>A0ABV2XT38</accession>
<evidence type="ECO:0000256" key="2">
    <source>
        <dbReference type="SAM" id="MobiDB-lite"/>
    </source>
</evidence>
<keyword evidence="4" id="KW-0067">ATP-binding</keyword>
<evidence type="ECO:0000259" key="3">
    <source>
        <dbReference type="Pfam" id="PF13581"/>
    </source>
</evidence>
<dbReference type="Pfam" id="PF13581">
    <property type="entry name" value="HATPase_c_2"/>
    <property type="match status" value="1"/>
</dbReference>
<dbReference type="InterPro" id="IPR050267">
    <property type="entry name" value="Anti-sigma-factor_SerPK"/>
</dbReference>
<dbReference type="InterPro" id="IPR036890">
    <property type="entry name" value="HATPase_C_sf"/>
</dbReference>
<dbReference type="Proteomes" id="UP001550603">
    <property type="component" value="Unassembled WGS sequence"/>
</dbReference>
<proteinExistence type="predicted"/>
<keyword evidence="1" id="KW-0808">Transferase</keyword>
<dbReference type="InterPro" id="IPR003594">
    <property type="entry name" value="HATPase_dom"/>
</dbReference>
<protein>
    <submittedName>
        <fullName evidence="4">ATP-binding protein</fullName>
    </submittedName>
</protein>
<sequence length="176" mass="18737">MISAPSAALVYGWTDHTINPPGEARSVLRRVLKDLGLSDDVISDGVLAVSELVANAHEHACGPYEVHLRSVAGRYICEIHDGKPLLPTGLYLAAVASPEATASEAVSGLLTERGRGLLIVNELTQGQWGFQVTDWGTKAAWVVLAEASAARKPEAARRDGRAEEARLSDVLTKQSS</sequence>
<reference evidence="4 5" key="1">
    <citation type="submission" date="2024-06" db="EMBL/GenBank/DDBJ databases">
        <title>The Natural Products Discovery Center: Release of the First 8490 Sequenced Strains for Exploring Actinobacteria Biosynthetic Diversity.</title>
        <authorList>
            <person name="Kalkreuter E."/>
            <person name="Kautsar S.A."/>
            <person name="Yang D."/>
            <person name="Bader C.D."/>
            <person name="Teijaro C.N."/>
            <person name="Fluegel L."/>
            <person name="Davis C.M."/>
            <person name="Simpson J.R."/>
            <person name="Lauterbach L."/>
            <person name="Steele A.D."/>
            <person name="Gui C."/>
            <person name="Meng S."/>
            <person name="Li G."/>
            <person name="Viehrig K."/>
            <person name="Ye F."/>
            <person name="Su P."/>
            <person name="Kiefer A.F."/>
            <person name="Nichols A."/>
            <person name="Cepeda A.J."/>
            <person name="Yan W."/>
            <person name="Fan B."/>
            <person name="Jiang Y."/>
            <person name="Adhikari A."/>
            <person name="Zheng C.-J."/>
            <person name="Schuster L."/>
            <person name="Cowan T.M."/>
            <person name="Smanski M.J."/>
            <person name="Chevrette M.G."/>
            <person name="De Carvalho L.P.S."/>
            <person name="Shen B."/>
        </authorList>
    </citation>
    <scope>NUCLEOTIDE SEQUENCE [LARGE SCALE GENOMIC DNA]</scope>
    <source>
        <strain evidence="4 5">NPDC019583</strain>
    </source>
</reference>
<dbReference type="SUPFAM" id="SSF55874">
    <property type="entry name" value="ATPase domain of HSP90 chaperone/DNA topoisomerase II/histidine kinase"/>
    <property type="match status" value="1"/>
</dbReference>
<dbReference type="Gene3D" id="3.30.565.10">
    <property type="entry name" value="Histidine kinase-like ATPase, C-terminal domain"/>
    <property type="match status" value="1"/>
</dbReference>
<feature type="compositionally biased region" description="Basic and acidic residues" evidence="2">
    <location>
        <begin position="150"/>
        <end position="167"/>
    </location>
</feature>
<dbReference type="PANTHER" id="PTHR35526:SF3">
    <property type="entry name" value="ANTI-SIGMA-F FACTOR RSBW"/>
    <property type="match status" value="1"/>
</dbReference>
<name>A0ABV2XT38_9ACTN</name>
<evidence type="ECO:0000256" key="1">
    <source>
        <dbReference type="ARBA" id="ARBA00022527"/>
    </source>
</evidence>
<feature type="region of interest" description="Disordered" evidence="2">
    <location>
        <begin position="150"/>
        <end position="176"/>
    </location>
</feature>
<organism evidence="4 5">
    <name type="scientific">Streptomyces olindensis</name>
    <dbReference type="NCBI Taxonomy" id="358823"/>
    <lineage>
        <taxon>Bacteria</taxon>
        <taxon>Bacillati</taxon>
        <taxon>Actinomycetota</taxon>
        <taxon>Actinomycetes</taxon>
        <taxon>Kitasatosporales</taxon>
        <taxon>Streptomycetaceae</taxon>
        <taxon>Streptomyces</taxon>
    </lineage>
</organism>
<dbReference type="EMBL" id="JBEYBN010000013">
    <property type="protein sequence ID" value="MEU2267179.1"/>
    <property type="molecule type" value="Genomic_DNA"/>
</dbReference>
<evidence type="ECO:0000313" key="4">
    <source>
        <dbReference type="EMBL" id="MEU2267179.1"/>
    </source>
</evidence>
<dbReference type="PANTHER" id="PTHR35526">
    <property type="entry name" value="ANTI-SIGMA-F FACTOR RSBW-RELATED"/>
    <property type="match status" value="1"/>
</dbReference>
<keyword evidence="1" id="KW-0418">Kinase</keyword>
<evidence type="ECO:0000313" key="5">
    <source>
        <dbReference type="Proteomes" id="UP001550603"/>
    </source>
</evidence>
<keyword evidence="1" id="KW-0723">Serine/threonine-protein kinase</keyword>
<keyword evidence="4" id="KW-0547">Nucleotide-binding</keyword>
<feature type="domain" description="Histidine kinase/HSP90-like ATPase" evidence="3">
    <location>
        <begin position="23"/>
        <end position="124"/>
    </location>
</feature>
<gene>
    <name evidence="4" type="ORF">ABZ568_12315</name>
</gene>
<comment type="caution">
    <text evidence="4">The sequence shown here is derived from an EMBL/GenBank/DDBJ whole genome shotgun (WGS) entry which is preliminary data.</text>
</comment>
<dbReference type="GO" id="GO:0005524">
    <property type="term" value="F:ATP binding"/>
    <property type="evidence" value="ECO:0007669"/>
    <property type="project" value="UniProtKB-KW"/>
</dbReference>